<dbReference type="Gene3D" id="3.30.559.10">
    <property type="entry name" value="Chloramphenicol acetyltransferase-like domain"/>
    <property type="match status" value="1"/>
</dbReference>
<dbReference type="SUPFAM" id="SSF52777">
    <property type="entry name" value="CoA-dependent acyltransferases"/>
    <property type="match status" value="1"/>
</dbReference>
<dbReference type="EC" id="2.3.1.-" evidence="6"/>
<dbReference type="InterPro" id="IPR011053">
    <property type="entry name" value="Single_hybrid_motif"/>
</dbReference>
<dbReference type="GO" id="GO:0016407">
    <property type="term" value="F:acetyltransferase activity"/>
    <property type="evidence" value="ECO:0007669"/>
    <property type="project" value="TreeGrafter"/>
</dbReference>
<evidence type="ECO:0000313" key="10">
    <source>
        <dbReference type="EMBL" id="MBC8590945.1"/>
    </source>
</evidence>
<sequence>MRFEFKFPDVGEGIHEGTIVKWLVDIGDNIKEGDSLVEVETDKVTTEIPSPRTGKVLELKGDAGDIIHVGNVFVVIEIEGEDSEKSSDSQGISDSIDEEDKKKELDEKEEVVEEETAGVVGEVVASSEEIPPSTEGIESPKEDIQTKKVLATPVARAMAKDLGIDINTVEGTGPNGRVMKEDIRRAKEEHLKPKVKEGLENRERPKTKALVLEGSPESEDLYERIPLTRIRKTIAEKMSESRFTIPHTTAMDEIDISKLDKFRKTYKEILKEEDIHLTYLPFIIKAVIRGLKQLPEFNSSLDELNEELVLKHFYNIGIATDTERGLMVPVIRNADKKSIVELAKEISDISTRAKNNEIDLEELRGGTFTITNYGSIGGYFGIPIINHPEAAILGLGRVVEKPIVKDGEIIIGKVLPVSLSYDHRTIDGASGARFINILKDLLMNPDMLFLKS</sequence>
<keyword evidence="3 6" id="KW-0808">Transferase</keyword>
<dbReference type="InterPro" id="IPR000089">
    <property type="entry name" value="Biotin_lipoyl"/>
</dbReference>
<protein>
    <recommendedName>
        <fullName evidence="6">Dihydrolipoamide acetyltransferase component of pyruvate dehydrogenase complex</fullName>
        <ecNumber evidence="6">2.3.1.-</ecNumber>
    </recommendedName>
</protein>
<dbReference type="InterPro" id="IPR004167">
    <property type="entry name" value="PSBD"/>
</dbReference>
<accession>A0A926EYQ8</accession>
<dbReference type="Proteomes" id="UP000601522">
    <property type="component" value="Unassembled WGS sequence"/>
</dbReference>
<dbReference type="AlphaFoldDB" id="A0A926EYQ8"/>
<evidence type="ECO:0000256" key="7">
    <source>
        <dbReference type="SAM" id="MobiDB-lite"/>
    </source>
</evidence>
<feature type="compositionally biased region" description="Acidic residues" evidence="7">
    <location>
        <begin position="107"/>
        <end position="116"/>
    </location>
</feature>
<feature type="region of interest" description="Disordered" evidence="7">
    <location>
        <begin position="83"/>
        <end position="116"/>
    </location>
</feature>
<dbReference type="InterPro" id="IPR036625">
    <property type="entry name" value="E3-bd_dom_sf"/>
</dbReference>
<evidence type="ECO:0000256" key="5">
    <source>
        <dbReference type="ARBA" id="ARBA00023315"/>
    </source>
</evidence>
<dbReference type="Pfam" id="PF00364">
    <property type="entry name" value="Biotin_lipoyl"/>
    <property type="match status" value="1"/>
</dbReference>
<reference evidence="10 11" key="1">
    <citation type="submission" date="2020-08" db="EMBL/GenBank/DDBJ databases">
        <title>Genome public.</title>
        <authorList>
            <person name="Liu C."/>
            <person name="Sun Q."/>
        </authorList>
    </citation>
    <scope>NUCLEOTIDE SEQUENCE [LARGE SCALE GENOMIC DNA]</scope>
    <source>
        <strain evidence="10 11">NSJ-26</strain>
    </source>
</reference>
<dbReference type="PROSITE" id="PS00189">
    <property type="entry name" value="LIPOYL"/>
    <property type="match status" value="1"/>
</dbReference>
<name>A0A926EYQ8_9FIRM</name>
<dbReference type="InterPro" id="IPR023213">
    <property type="entry name" value="CAT-like_dom_sf"/>
</dbReference>
<dbReference type="RefSeq" id="WP_249323784.1">
    <property type="nucleotide sequence ID" value="NZ_JACRTK010000003.1"/>
</dbReference>
<organism evidence="10 11">
    <name type="scientific">Wansuia hejianensis</name>
    <dbReference type="NCBI Taxonomy" id="2763667"/>
    <lineage>
        <taxon>Bacteria</taxon>
        <taxon>Bacillati</taxon>
        <taxon>Bacillota</taxon>
        <taxon>Clostridia</taxon>
        <taxon>Lachnospirales</taxon>
        <taxon>Lachnospiraceae</taxon>
        <taxon>Wansuia</taxon>
    </lineage>
</organism>
<dbReference type="Gene3D" id="4.10.320.10">
    <property type="entry name" value="E3-binding domain"/>
    <property type="match status" value="1"/>
</dbReference>
<dbReference type="Pfam" id="PF02817">
    <property type="entry name" value="E3_binding"/>
    <property type="match status" value="1"/>
</dbReference>
<evidence type="ECO:0000256" key="3">
    <source>
        <dbReference type="ARBA" id="ARBA00022679"/>
    </source>
</evidence>
<dbReference type="GO" id="GO:0031405">
    <property type="term" value="F:lipoic acid binding"/>
    <property type="evidence" value="ECO:0007669"/>
    <property type="project" value="TreeGrafter"/>
</dbReference>
<keyword evidence="5 6" id="KW-0012">Acyltransferase</keyword>
<dbReference type="FunFam" id="3.30.559.10:FF:000007">
    <property type="entry name" value="Dihydrolipoamide acetyltransferase component of pyruvate dehydrogenase complex"/>
    <property type="match status" value="1"/>
</dbReference>
<evidence type="ECO:0000259" key="9">
    <source>
        <dbReference type="PROSITE" id="PS51826"/>
    </source>
</evidence>
<dbReference type="GO" id="GO:0005737">
    <property type="term" value="C:cytoplasm"/>
    <property type="evidence" value="ECO:0007669"/>
    <property type="project" value="TreeGrafter"/>
</dbReference>
<keyword evidence="4 6" id="KW-0450">Lipoyl</keyword>
<dbReference type="Gene3D" id="2.40.50.100">
    <property type="match status" value="1"/>
</dbReference>
<evidence type="ECO:0000259" key="8">
    <source>
        <dbReference type="PROSITE" id="PS50968"/>
    </source>
</evidence>
<evidence type="ECO:0000256" key="1">
    <source>
        <dbReference type="ARBA" id="ARBA00001938"/>
    </source>
</evidence>
<evidence type="ECO:0000256" key="4">
    <source>
        <dbReference type="ARBA" id="ARBA00022823"/>
    </source>
</evidence>
<dbReference type="PANTHER" id="PTHR43178">
    <property type="entry name" value="DIHYDROLIPOAMIDE ACETYLTRANSFERASE COMPONENT OF PYRUVATE DEHYDROGENASE COMPLEX"/>
    <property type="match status" value="1"/>
</dbReference>
<dbReference type="SUPFAM" id="SSF47005">
    <property type="entry name" value="Peripheral subunit-binding domain of 2-oxo acid dehydrogenase complex"/>
    <property type="match status" value="1"/>
</dbReference>
<comment type="cofactor">
    <cofactor evidence="1 6">
        <name>(R)-lipoate</name>
        <dbReference type="ChEBI" id="CHEBI:83088"/>
    </cofactor>
</comment>
<evidence type="ECO:0000313" key="11">
    <source>
        <dbReference type="Proteomes" id="UP000601522"/>
    </source>
</evidence>
<dbReference type="SUPFAM" id="SSF51230">
    <property type="entry name" value="Single hybrid motif"/>
    <property type="match status" value="1"/>
</dbReference>
<keyword evidence="11" id="KW-1185">Reference proteome</keyword>
<comment type="similarity">
    <text evidence="2 6">Belongs to the 2-oxoacid dehydrogenase family.</text>
</comment>
<gene>
    <name evidence="10" type="ORF">H8689_07445</name>
</gene>
<proteinExistence type="inferred from homology"/>
<dbReference type="InterPro" id="IPR001078">
    <property type="entry name" value="2-oxoacid_DH_actylTfrase"/>
</dbReference>
<dbReference type="PROSITE" id="PS51826">
    <property type="entry name" value="PSBD"/>
    <property type="match status" value="1"/>
</dbReference>
<dbReference type="PROSITE" id="PS50968">
    <property type="entry name" value="BIOTINYL_LIPOYL"/>
    <property type="match status" value="1"/>
</dbReference>
<evidence type="ECO:0000256" key="2">
    <source>
        <dbReference type="ARBA" id="ARBA00007317"/>
    </source>
</evidence>
<dbReference type="EMBL" id="JACRTK010000003">
    <property type="protein sequence ID" value="MBC8590945.1"/>
    <property type="molecule type" value="Genomic_DNA"/>
</dbReference>
<evidence type="ECO:0000256" key="6">
    <source>
        <dbReference type="RuleBase" id="RU003423"/>
    </source>
</evidence>
<dbReference type="PANTHER" id="PTHR43178:SF5">
    <property type="entry name" value="LIPOAMIDE ACYLTRANSFERASE COMPONENT OF BRANCHED-CHAIN ALPHA-KETO ACID DEHYDROGENASE COMPLEX, MITOCHONDRIAL"/>
    <property type="match status" value="1"/>
</dbReference>
<comment type="caution">
    <text evidence="10">The sequence shown here is derived from an EMBL/GenBank/DDBJ whole genome shotgun (WGS) entry which is preliminary data.</text>
</comment>
<feature type="domain" description="Peripheral subunit-binding (PSBD)" evidence="9">
    <location>
        <begin position="150"/>
        <end position="187"/>
    </location>
</feature>
<dbReference type="InterPro" id="IPR003016">
    <property type="entry name" value="2-oxoA_DH_lipoyl-BS"/>
</dbReference>
<dbReference type="InterPro" id="IPR050743">
    <property type="entry name" value="2-oxoacid_DH_E2_comp"/>
</dbReference>
<feature type="domain" description="Lipoyl-binding" evidence="8">
    <location>
        <begin position="2"/>
        <end position="77"/>
    </location>
</feature>
<dbReference type="Pfam" id="PF00198">
    <property type="entry name" value="2-oxoacid_dh"/>
    <property type="match status" value="1"/>
</dbReference>
<dbReference type="CDD" id="cd06849">
    <property type="entry name" value="lipoyl_domain"/>
    <property type="match status" value="1"/>
</dbReference>